<dbReference type="EMBL" id="BK015025">
    <property type="protein sequence ID" value="DAD87748.1"/>
    <property type="molecule type" value="Genomic_DNA"/>
</dbReference>
<accession>A0A8S5MZX3</accession>
<organism evidence="1">
    <name type="scientific">Siphoviridae sp. ct8eQ1</name>
    <dbReference type="NCBI Taxonomy" id="2826171"/>
    <lineage>
        <taxon>Viruses</taxon>
        <taxon>Duplodnaviria</taxon>
        <taxon>Heunggongvirae</taxon>
        <taxon>Uroviricota</taxon>
        <taxon>Caudoviricetes</taxon>
    </lineage>
</organism>
<evidence type="ECO:0000313" key="1">
    <source>
        <dbReference type="EMBL" id="DAD87748.1"/>
    </source>
</evidence>
<sequence length="69" mass="7952">MYITVSPFIDLQDEEHGYNKGDVFPRPEAIYLPTQERYDQIVEAGFIVEQVEETPKTKSKAKATDESEE</sequence>
<protein>
    <submittedName>
        <fullName evidence="1">Uncharacterized protein</fullName>
    </submittedName>
</protein>
<proteinExistence type="predicted"/>
<reference evidence="1" key="1">
    <citation type="journal article" date="2021" name="Proc. Natl. Acad. Sci. U.S.A.">
        <title>A Catalog of Tens of Thousands of Viruses from Human Metagenomes Reveals Hidden Associations with Chronic Diseases.</title>
        <authorList>
            <person name="Tisza M.J."/>
            <person name="Buck C.B."/>
        </authorList>
    </citation>
    <scope>NUCLEOTIDE SEQUENCE</scope>
    <source>
        <strain evidence="1">Ct8eQ1</strain>
    </source>
</reference>
<name>A0A8S5MZX3_9CAUD</name>